<keyword evidence="2" id="KW-0808">Transferase</keyword>
<accession>A0ABS7D6C0</accession>
<keyword evidence="3" id="KW-1185">Reference proteome</keyword>
<sequence length="254" mass="29275">MALNSGSYEGIIADTYDIWFSGDSFEDTDFYEKMLTEVPGRALEIGCGTGRLLLPYLQKGLDVEGVDPSSEMLDLCRDKGRQRGVAPVLYEQYMQDLNLPGTYKTIFIPLASFMLVIDREEAIRALELMYNHLEEGGQVIIPLFIPREQLSSPRKEWTVRRVGQRNDGAEIVLNQASDIAFNEQVQTNWNRYEIYKDGLMLESAFTTSKLRWYYKHEFKMMLEHIGFTDVAIYGNYSCSTVTDDQSFMIFRARK</sequence>
<protein>
    <submittedName>
        <fullName evidence="2">Class I SAM-dependent methyltransferase</fullName>
    </submittedName>
</protein>
<dbReference type="InterPro" id="IPR041698">
    <property type="entry name" value="Methyltransf_25"/>
</dbReference>
<keyword evidence="2" id="KW-0489">Methyltransferase</keyword>
<dbReference type="RefSeq" id="WP_219872727.1">
    <property type="nucleotide sequence ID" value="NZ_JAHZIJ010000007.1"/>
</dbReference>
<dbReference type="Gene3D" id="3.40.50.150">
    <property type="entry name" value="Vaccinia Virus protein VP39"/>
    <property type="match status" value="1"/>
</dbReference>
<gene>
    <name evidence="2" type="ORF">K0T92_12070</name>
</gene>
<dbReference type="Pfam" id="PF13649">
    <property type="entry name" value="Methyltransf_25"/>
    <property type="match status" value="1"/>
</dbReference>
<feature type="domain" description="Methyltransferase" evidence="1">
    <location>
        <begin position="43"/>
        <end position="137"/>
    </location>
</feature>
<dbReference type="GO" id="GO:0008168">
    <property type="term" value="F:methyltransferase activity"/>
    <property type="evidence" value="ECO:0007669"/>
    <property type="project" value="UniProtKB-KW"/>
</dbReference>
<name>A0ABS7D6C0_9BACL</name>
<evidence type="ECO:0000313" key="3">
    <source>
        <dbReference type="Proteomes" id="UP000812277"/>
    </source>
</evidence>
<dbReference type="Proteomes" id="UP000812277">
    <property type="component" value="Unassembled WGS sequence"/>
</dbReference>
<evidence type="ECO:0000259" key="1">
    <source>
        <dbReference type="Pfam" id="PF13649"/>
    </source>
</evidence>
<comment type="caution">
    <text evidence="2">The sequence shown here is derived from an EMBL/GenBank/DDBJ whole genome shotgun (WGS) entry which is preliminary data.</text>
</comment>
<dbReference type="Gene3D" id="2.20.25.110">
    <property type="entry name" value="S-adenosyl-L-methionine-dependent methyltransferases"/>
    <property type="match status" value="1"/>
</dbReference>
<dbReference type="InterPro" id="IPR029063">
    <property type="entry name" value="SAM-dependent_MTases_sf"/>
</dbReference>
<evidence type="ECO:0000313" key="2">
    <source>
        <dbReference type="EMBL" id="MBW7475487.1"/>
    </source>
</evidence>
<dbReference type="GO" id="GO:0032259">
    <property type="term" value="P:methylation"/>
    <property type="evidence" value="ECO:0007669"/>
    <property type="project" value="UniProtKB-KW"/>
</dbReference>
<dbReference type="SUPFAM" id="SSF53335">
    <property type="entry name" value="S-adenosyl-L-methionine-dependent methyltransferases"/>
    <property type="match status" value="1"/>
</dbReference>
<organism evidence="2 3">
    <name type="scientific">Paenibacillus oenotherae</name>
    <dbReference type="NCBI Taxonomy" id="1435645"/>
    <lineage>
        <taxon>Bacteria</taxon>
        <taxon>Bacillati</taxon>
        <taxon>Bacillota</taxon>
        <taxon>Bacilli</taxon>
        <taxon>Bacillales</taxon>
        <taxon>Paenibacillaceae</taxon>
        <taxon>Paenibacillus</taxon>
    </lineage>
</organism>
<dbReference type="EMBL" id="JAHZIJ010000007">
    <property type="protein sequence ID" value="MBW7475487.1"/>
    <property type="molecule type" value="Genomic_DNA"/>
</dbReference>
<proteinExistence type="predicted"/>
<reference evidence="2 3" key="1">
    <citation type="submission" date="2021-07" db="EMBL/GenBank/DDBJ databases">
        <title>Paenibacillus radiodurans sp. nov., isolated from the southeastern edge of Tengger Desert.</title>
        <authorList>
            <person name="Zhang G."/>
        </authorList>
    </citation>
    <scope>NUCLEOTIDE SEQUENCE [LARGE SCALE GENOMIC DNA]</scope>
    <source>
        <strain evidence="2 3">DT7-4</strain>
    </source>
</reference>
<dbReference type="CDD" id="cd02440">
    <property type="entry name" value="AdoMet_MTases"/>
    <property type="match status" value="1"/>
</dbReference>